<comment type="cofactor">
    <cofactor evidence="1">
        <name>Mg(2+)</name>
        <dbReference type="ChEBI" id="CHEBI:18420"/>
    </cofactor>
</comment>
<dbReference type="HOGENOM" id="CLU_037162_7_2_11"/>
<dbReference type="GO" id="GO:0016787">
    <property type="term" value="F:hydrolase activity"/>
    <property type="evidence" value="ECO:0007669"/>
    <property type="project" value="UniProtKB-KW"/>
</dbReference>
<dbReference type="PROSITE" id="PS51462">
    <property type="entry name" value="NUDIX"/>
    <property type="match status" value="1"/>
</dbReference>
<evidence type="ECO:0000313" key="6">
    <source>
        <dbReference type="EMBL" id="ADP78274.1"/>
    </source>
</evidence>
<dbReference type="PROSITE" id="PS00893">
    <property type="entry name" value="NUDIX_BOX"/>
    <property type="match status" value="1"/>
</dbReference>
<evidence type="ECO:0000256" key="1">
    <source>
        <dbReference type="ARBA" id="ARBA00001946"/>
    </source>
</evidence>
<comment type="similarity">
    <text evidence="2 4">Belongs to the Nudix hydrolase family.</text>
</comment>
<dbReference type="InterPro" id="IPR020476">
    <property type="entry name" value="Nudix_hydrolase"/>
</dbReference>
<dbReference type="Pfam" id="PF00293">
    <property type="entry name" value="NUDIX"/>
    <property type="match status" value="1"/>
</dbReference>
<dbReference type="Proteomes" id="UP000002484">
    <property type="component" value="Chromosome"/>
</dbReference>
<name>E3J4V5_PSEI1</name>
<evidence type="ECO:0000259" key="5">
    <source>
        <dbReference type="PROSITE" id="PS51462"/>
    </source>
</evidence>
<accession>E3J4V5</accession>
<proteinExistence type="inferred from homology"/>
<evidence type="ECO:0000256" key="2">
    <source>
        <dbReference type="ARBA" id="ARBA00005582"/>
    </source>
</evidence>
<dbReference type="Gene3D" id="3.90.79.10">
    <property type="entry name" value="Nucleoside Triphosphate Pyrophosphohydrolase"/>
    <property type="match status" value="1"/>
</dbReference>
<gene>
    <name evidence="6" type="ordered locus">FraEuI1c_0186</name>
</gene>
<dbReference type="InterPro" id="IPR020084">
    <property type="entry name" value="NUDIX_hydrolase_CS"/>
</dbReference>
<dbReference type="PRINTS" id="PR00502">
    <property type="entry name" value="NUDIXFAMILY"/>
</dbReference>
<dbReference type="SUPFAM" id="SSF55811">
    <property type="entry name" value="Nudix"/>
    <property type="match status" value="1"/>
</dbReference>
<organism evidence="6 7">
    <name type="scientific">Pseudofrankia inefficax (strain DSM 45817 / CECT 9037 / DDB 130130 / EuI1c)</name>
    <name type="common">Frankia inefficax</name>
    <dbReference type="NCBI Taxonomy" id="298654"/>
    <lineage>
        <taxon>Bacteria</taxon>
        <taxon>Bacillati</taxon>
        <taxon>Actinomycetota</taxon>
        <taxon>Actinomycetes</taxon>
        <taxon>Frankiales</taxon>
        <taxon>Frankiaceae</taxon>
        <taxon>Pseudofrankia</taxon>
    </lineage>
</organism>
<dbReference type="InParanoid" id="E3J4V5"/>
<evidence type="ECO:0000256" key="4">
    <source>
        <dbReference type="RuleBase" id="RU003476"/>
    </source>
</evidence>
<keyword evidence="7" id="KW-1185">Reference proteome</keyword>
<feature type="domain" description="Nudix hydrolase" evidence="5">
    <location>
        <begin position="26"/>
        <end position="158"/>
    </location>
</feature>
<keyword evidence="3 4" id="KW-0378">Hydrolase</keyword>
<dbReference type="PANTHER" id="PTHR43046">
    <property type="entry name" value="GDP-MANNOSE MANNOSYL HYDROLASE"/>
    <property type="match status" value="1"/>
</dbReference>
<dbReference type="eggNOG" id="COG1051">
    <property type="taxonomic scope" value="Bacteria"/>
</dbReference>
<sequence>MVWREYSQQHREAVAAGAPEAKLANSLVVGGSAIVVDDQGRFLLERRRDNGKWGIPGGGMQIGEWFEDCVVREIHEETGLDVRVDRIVGVYSNPSHVMVYADGERRQEFTICCACTIVGGELRASEESLDVAFVAFEDLDALDFHESGRQRITDYLAGGPPVLR</sequence>
<dbReference type="EMBL" id="CP002299">
    <property type="protein sequence ID" value="ADP78274.1"/>
    <property type="molecule type" value="Genomic_DNA"/>
</dbReference>
<evidence type="ECO:0000256" key="3">
    <source>
        <dbReference type="ARBA" id="ARBA00022801"/>
    </source>
</evidence>
<dbReference type="KEGG" id="fri:FraEuI1c_0186"/>
<dbReference type="InterPro" id="IPR000086">
    <property type="entry name" value="NUDIX_hydrolase_dom"/>
</dbReference>
<dbReference type="RefSeq" id="WP_013421397.1">
    <property type="nucleotide sequence ID" value="NC_014666.1"/>
</dbReference>
<evidence type="ECO:0000313" key="7">
    <source>
        <dbReference type="Proteomes" id="UP000002484"/>
    </source>
</evidence>
<dbReference type="PANTHER" id="PTHR43046:SF16">
    <property type="entry name" value="ADP-RIBOSE PYROPHOSPHATASE YJHB-RELATED"/>
    <property type="match status" value="1"/>
</dbReference>
<dbReference type="STRING" id="298654.FraEuI1c_0186"/>
<dbReference type="AlphaFoldDB" id="E3J4V5"/>
<dbReference type="InterPro" id="IPR015797">
    <property type="entry name" value="NUDIX_hydrolase-like_dom_sf"/>
</dbReference>
<protein>
    <submittedName>
        <fullName evidence="6">NUDIX hydrolase</fullName>
    </submittedName>
</protein>
<reference evidence="6 7" key="1">
    <citation type="submission" date="2010-10" db="EMBL/GenBank/DDBJ databases">
        <title>Complete sequence of Frankia sp. EuI1c.</title>
        <authorList>
            <consortium name="US DOE Joint Genome Institute"/>
            <person name="Lucas S."/>
            <person name="Copeland A."/>
            <person name="Lapidus A."/>
            <person name="Cheng J.-F."/>
            <person name="Bruce D."/>
            <person name="Goodwin L."/>
            <person name="Pitluck S."/>
            <person name="Chertkov O."/>
            <person name="Detter J.C."/>
            <person name="Han C."/>
            <person name="Tapia R."/>
            <person name="Land M."/>
            <person name="Hauser L."/>
            <person name="Jeffries C."/>
            <person name="Kyrpides N."/>
            <person name="Ivanova N."/>
            <person name="Mikhailova N."/>
            <person name="Beauchemin N."/>
            <person name="Sen A."/>
            <person name="Sur S.A."/>
            <person name="Gtari M."/>
            <person name="Wall L."/>
            <person name="Tisa L."/>
            <person name="Woyke T."/>
        </authorList>
    </citation>
    <scope>NUCLEOTIDE SEQUENCE [LARGE SCALE GENOMIC DNA]</scope>
    <source>
        <strain evidence="7">DSM 45817 / CECT 9037 / EuI1c</strain>
    </source>
</reference>